<dbReference type="Proteomes" id="UP001203423">
    <property type="component" value="Unassembled WGS sequence"/>
</dbReference>
<dbReference type="InterPro" id="IPR016886">
    <property type="entry name" value="UCP028458_glyceroPtfrase"/>
</dbReference>
<organism evidence="1 2">
    <name type="scientific">Shewanella surugensis</name>
    <dbReference type="NCBI Taxonomy" id="212020"/>
    <lineage>
        <taxon>Bacteria</taxon>
        <taxon>Pseudomonadati</taxon>
        <taxon>Pseudomonadota</taxon>
        <taxon>Gammaproteobacteria</taxon>
        <taxon>Alteromonadales</taxon>
        <taxon>Shewanellaceae</taxon>
        <taxon>Shewanella</taxon>
    </lineage>
</organism>
<dbReference type="InterPro" id="IPR043148">
    <property type="entry name" value="TagF_C"/>
</dbReference>
<dbReference type="Gene3D" id="3.40.50.12580">
    <property type="match status" value="1"/>
</dbReference>
<keyword evidence="2" id="KW-1185">Reference proteome</keyword>
<protein>
    <submittedName>
        <fullName evidence="1">CDP-glycerol glycerophosphotransferase family protein</fullName>
    </submittedName>
</protein>
<dbReference type="SUPFAM" id="SSF53756">
    <property type="entry name" value="UDP-Glycosyltransferase/glycogen phosphorylase"/>
    <property type="match status" value="1"/>
</dbReference>
<sequence>MGQGKKRYLFYIAQNYSYAILRPLQDVSLKRGDEVCWFLEGNEVDPAFIMASERRLNTIDEVKRWKPDAVFVPGNLVPYFIPGIKICVFHGFNAGKMFRNGTDSHFKIRSCFDLYCTQGPATTFTFTYLANKSGTCKVVETGWSALDPMFQSERDNPYKNEEDKRPTVLLCSTFSRRFSCASTIFEQIKTLSMKEDYRWLIQFHPKMDQQVIDKYKSLENDNLTFVETDDVLPVLQAADVMLCDTSSVMIMFLLQGKPVVAFNNSTQSDYLVHINDVSEIEAALKQALLRPNELMLNIERYCTDMHPKRDGLSSQRVLNAADDLIEKGVTDLKAKPLNFIRHFKMRKKLKYWKL</sequence>
<evidence type="ECO:0000313" key="1">
    <source>
        <dbReference type="EMBL" id="MCL1124411.1"/>
    </source>
</evidence>
<reference evidence="1 2" key="1">
    <citation type="submission" date="2022-01" db="EMBL/GenBank/DDBJ databases">
        <title>Whole genome-based taxonomy of the Shewanellaceae.</title>
        <authorList>
            <person name="Martin-Rodriguez A.J."/>
        </authorList>
    </citation>
    <scope>NUCLEOTIDE SEQUENCE [LARGE SCALE GENOMIC DNA]</scope>
    <source>
        <strain evidence="1 2">DSM 17177</strain>
    </source>
</reference>
<accession>A0ABT0L9M4</accession>
<dbReference type="InterPro" id="IPR007554">
    <property type="entry name" value="Glycerophosphate_synth"/>
</dbReference>
<dbReference type="PIRSF" id="PIRSF028458">
    <property type="entry name" value="UCP028458_glyceroPtfrase"/>
    <property type="match status" value="1"/>
</dbReference>
<gene>
    <name evidence="1" type="ORF">L2764_07970</name>
</gene>
<proteinExistence type="predicted"/>
<dbReference type="Pfam" id="PF04464">
    <property type="entry name" value="Glyphos_transf"/>
    <property type="match status" value="1"/>
</dbReference>
<name>A0ABT0L9M4_9GAMM</name>
<evidence type="ECO:0000313" key="2">
    <source>
        <dbReference type="Proteomes" id="UP001203423"/>
    </source>
</evidence>
<comment type="caution">
    <text evidence="1">The sequence shown here is derived from an EMBL/GenBank/DDBJ whole genome shotgun (WGS) entry which is preliminary data.</text>
</comment>
<dbReference type="RefSeq" id="WP_248939690.1">
    <property type="nucleotide sequence ID" value="NZ_JAKIKS010000023.1"/>
</dbReference>
<dbReference type="EMBL" id="JAKIKS010000023">
    <property type="protein sequence ID" value="MCL1124411.1"/>
    <property type="molecule type" value="Genomic_DNA"/>
</dbReference>